<dbReference type="Gene3D" id="3.30.70.360">
    <property type="match status" value="1"/>
</dbReference>
<name>A0ABR6WGL2_9FIRM</name>
<organism evidence="1 2">
    <name type="scientific">Acetobacterium tundrae</name>
    <dbReference type="NCBI Taxonomy" id="132932"/>
    <lineage>
        <taxon>Bacteria</taxon>
        <taxon>Bacillati</taxon>
        <taxon>Bacillota</taxon>
        <taxon>Clostridia</taxon>
        <taxon>Eubacteriales</taxon>
        <taxon>Eubacteriaceae</taxon>
        <taxon>Acetobacterium</taxon>
    </lineage>
</organism>
<dbReference type="RefSeq" id="WP_148601992.1">
    <property type="nucleotide sequence ID" value="NZ_RXYB01000001.1"/>
</dbReference>
<reference evidence="1 2" key="1">
    <citation type="journal article" date="2020" name="mSystems">
        <title>Defining Genomic and Predicted Metabolic Features of the Acetobacterium Genus.</title>
        <authorList>
            <person name="Ross D.E."/>
            <person name="Marshall C.W."/>
            <person name="Gulliver D."/>
            <person name="May H.D."/>
            <person name="Norman R.S."/>
        </authorList>
    </citation>
    <scope>NUCLEOTIDE SEQUENCE [LARGE SCALE GENOMIC DNA]</scope>
    <source>
        <strain evidence="1 2">DSM 9173</strain>
    </source>
</reference>
<keyword evidence="2" id="KW-1185">Reference proteome</keyword>
<comment type="caution">
    <text evidence="1">The sequence shown here is derived from an EMBL/GenBank/DDBJ whole genome shotgun (WGS) entry which is preliminary data.</text>
</comment>
<dbReference type="InterPro" id="IPR050072">
    <property type="entry name" value="Peptidase_M20A"/>
</dbReference>
<dbReference type="PANTHER" id="PTHR43808">
    <property type="entry name" value="ACETYLORNITHINE DEACETYLASE"/>
    <property type="match status" value="1"/>
</dbReference>
<evidence type="ECO:0000313" key="2">
    <source>
        <dbReference type="Proteomes" id="UP000653358"/>
    </source>
</evidence>
<dbReference type="Pfam" id="PF01546">
    <property type="entry name" value="Peptidase_M20"/>
    <property type="match status" value="1"/>
</dbReference>
<gene>
    <name evidence="1" type="ORF">GH807_01005</name>
</gene>
<dbReference type="Gene3D" id="3.40.630.10">
    <property type="entry name" value="Zn peptidases"/>
    <property type="match status" value="2"/>
</dbReference>
<protein>
    <submittedName>
        <fullName evidence="1">M20/M25/M40 family metallo-hydrolase</fullName>
    </submittedName>
</protein>
<evidence type="ECO:0000313" key="1">
    <source>
        <dbReference type="EMBL" id="MBC3795630.1"/>
    </source>
</evidence>
<sequence>MLLNDNDETLKLTAQLISIDSTNPGKFEKQTGDFIADWLTFETGLPVIKDAIAPGRFNVVCILEGVIKDPAYVNINHMDVVQSGEGWDTDPFMPVFKNSRLYGRGSADMKSGLAAGMIAFRDTVRYAQEKDIPPVRNYIFIASADEEGNNMQGSLQAVNSGYITANSYVLDHEPSGGVIWQAHKGKIFFDLELISSSGVSDVIYGMAETIHQIRCELKSLPVNPTFGPSTVCFGKIRNDEKAGGTLKTCTVTLDMRLSPPLTPEKAIECIEHIFSKIKEKMPGIESRYHIITQKPFVEMNPDSLLLHALKEVVFDLTGKLPDTEVFTGYTDTAVVAAVTGNRNTMSYGPKGSTLHIANEWVDCASVLEVCAVSRHLARQMVLGQKTRNDHE</sequence>
<dbReference type="EMBL" id="WJBB01000001">
    <property type="protein sequence ID" value="MBC3795630.1"/>
    <property type="molecule type" value="Genomic_DNA"/>
</dbReference>
<proteinExistence type="predicted"/>
<accession>A0ABR6WGL2</accession>
<dbReference type="InterPro" id="IPR002933">
    <property type="entry name" value="Peptidase_M20"/>
</dbReference>
<dbReference type="SUPFAM" id="SSF53187">
    <property type="entry name" value="Zn-dependent exopeptidases"/>
    <property type="match status" value="1"/>
</dbReference>
<dbReference type="Proteomes" id="UP000653358">
    <property type="component" value="Unassembled WGS sequence"/>
</dbReference>